<dbReference type="EMBL" id="ML213591">
    <property type="protein sequence ID" value="TFK43677.1"/>
    <property type="molecule type" value="Genomic_DNA"/>
</dbReference>
<organism evidence="1 2">
    <name type="scientific">Crucibulum laeve</name>
    <dbReference type="NCBI Taxonomy" id="68775"/>
    <lineage>
        <taxon>Eukaryota</taxon>
        <taxon>Fungi</taxon>
        <taxon>Dikarya</taxon>
        <taxon>Basidiomycota</taxon>
        <taxon>Agaricomycotina</taxon>
        <taxon>Agaricomycetes</taxon>
        <taxon>Agaricomycetidae</taxon>
        <taxon>Agaricales</taxon>
        <taxon>Agaricineae</taxon>
        <taxon>Nidulariaceae</taxon>
        <taxon>Crucibulum</taxon>
    </lineage>
</organism>
<gene>
    <name evidence="1" type="ORF">BDQ12DRAFT_675376</name>
</gene>
<dbReference type="OrthoDB" id="10003767at2759"/>
<keyword evidence="2" id="KW-1185">Reference proteome</keyword>
<protein>
    <recommendedName>
        <fullName evidence="3">Aminoglycoside phosphotransferase domain-containing protein</fullName>
    </recommendedName>
</protein>
<sequence length="514" mass="58098">MPSTFFPNINLPALKKWAIATAASHHPVRNVSRRGGKPISKATPKIVSCEDYIWAGVRMLLITFDPASLPMGPRVMLAHFPRGRSRLTTQALVGMTDTVSKYKPGKIYVPKVYAYIDYLPNDIGAEVVLLEKVPGENLAELWPKLTASQQFMVLVKIAELQCNMFNFRGSHICTDLLGTGVDTRPVMPGETRTTPATTNLTILAAPFDQYPLNTMPAVAAVNTTEAYLKTLGNRIERVFASTAQGDPTKENLAARKSRVQGAPDMTYLDVQRARDTWKRLGVLIPHHVGGFYLPSSLPKKARDSALSILKSQQFGIKHPDMQMWRFIVDFLPSEGPNTEQKLTVTLTGWEHAYRAPLWSCASLPSFFLPQIAVREFIPNEQKAYWRDIYVGRIMNDDRMLRISWQWFVAYVYGETERWFESCLSANWHLRDHIEFLLPLLKRHWEQHRPDVPFPLQVGRDYAAPGDTAMRAEDRQDFTPDPRLAPIGLGGTDIGSTLGNEWKTLSMKWTSEAKK</sequence>
<name>A0A5C3MFH9_9AGAR</name>
<evidence type="ECO:0000313" key="1">
    <source>
        <dbReference type="EMBL" id="TFK43677.1"/>
    </source>
</evidence>
<dbReference type="Proteomes" id="UP000308652">
    <property type="component" value="Unassembled WGS sequence"/>
</dbReference>
<proteinExistence type="predicted"/>
<accession>A0A5C3MFH9</accession>
<evidence type="ECO:0000313" key="2">
    <source>
        <dbReference type="Proteomes" id="UP000308652"/>
    </source>
</evidence>
<dbReference type="AlphaFoldDB" id="A0A5C3MFH9"/>
<reference evidence="1 2" key="1">
    <citation type="journal article" date="2019" name="Nat. Ecol. Evol.">
        <title>Megaphylogeny resolves global patterns of mushroom evolution.</title>
        <authorList>
            <person name="Varga T."/>
            <person name="Krizsan K."/>
            <person name="Foldi C."/>
            <person name="Dima B."/>
            <person name="Sanchez-Garcia M."/>
            <person name="Sanchez-Ramirez S."/>
            <person name="Szollosi G.J."/>
            <person name="Szarkandi J.G."/>
            <person name="Papp V."/>
            <person name="Albert L."/>
            <person name="Andreopoulos W."/>
            <person name="Angelini C."/>
            <person name="Antonin V."/>
            <person name="Barry K.W."/>
            <person name="Bougher N.L."/>
            <person name="Buchanan P."/>
            <person name="Buyck B."/>
            <person name="Bense V."/>
            <person name="Catcheside P."/>
            <person name="Chovatia M."/>
            <person name="Cooper J."/>
            <person name="Damon W."/>
            <person name="Desjardin D."/>
            <person name="Finy P."/>
            <person name="Geml J."/>
            <person name="Haridas S."/>
            <person name="Hughes K."/>
            <person name="Justo A."/>
            <person name="Karasinski D."/>
            <person name="Kautmanova I."/>
            <person name="Kiss B."/>
            <person name="Kocsube S."/>
            <person name="Kotiranta H."/>
            <person name="LaButti K.M."/>
            <person name="Lechner B.E."/>
            <person name="Liimatainen K."/>
            <person name="Lipzen A."/>
            <person name="Lukacs Z."/>
            <person name="Mihaltcheva S."/>
            <person name="Morgado L.N."/>
            <person name="Niskanen T."/>
            <person name="Noordeloos M.E."/>
            <person name="Ohm R.A."/>
            <person name="Ortiz-Santana B."/>
            <person name="Ovrebo C."/>
            <person name="Racz N."/>
            <person name="Riley R."/>
            <person name="Savchenko A."/>
            <person name="Shiryaev A."/>
            <person name="Soop K."/>
            <person name="Spirin V."/>
            <person name="Szebenyi C."/>
            <person name="Tomsovsky M."/>
            <person name="Tulloss R.E."/>
            <person name="Uehling J."/>
            <person name="Grigoriev I.V."/>
            <person name="Vagvolgyi C."/>
            <person name="Papp T."/>
            <person name="Martin F.M."/>
            <person name="Miettinen O."/>
            <person name="Hibbett D.S."/>
            <person name="Nagy L.G."/>
        </authorList>
    </citation>
    <scope>NUCLEOTIDE SEQUENCE [LARGE SCALE GENOMIC DNA]</scope>
    <source>
        <strain evidence="1 2">CBS 166.37</strain>
    </source>
</reference>
<evidence type="ECO:0008006" key="3">
    <source>
        <dbReference type="Google" id="ProtNLM"/>
    </source>
</evidence>